<protein>
    <submittedName>
        <fullName evidence="1">CO dehydrogenase/acetyl-CoA synthase beta subunit</fullName>
    </submittedName>
</protein>
<proteinExistence type="predicted"/>
<keyword evidence="2" id="KW-1185">Reference proteome</keyword>
<evidence type="ECO:0000313" key="1">
    <source>
        <dbReference type="EMBL" id="MBB4144486.1"/>
    </source>
</evidence>
<name>A0A7W6LHS0_9HYPH</name>
<dbReference type="RefSeq" id="WP_165131193.1">
    <property type="nucleotide sequence ID" value="NZ_CP049249.1"/>
</dbReference>
<dbReference type="AlphaFoldDB" id="A0A7W6LHS0"/>
<sequence>MGTSVLGIPRSFYGLQVVTGVDLDIVEDGGTELIGPMMQADQPFSMVFRVSIRRMTGGSCLPGRI</sequence>
<reference evidence="1 2" key="1">
    <citation type="submission" date="2020-08" db="EMBL/GenBank/DDBJ databases">
        <title>Genomic Encyclopedia of Type Strains, Phase IV (KMG-IV): sequencing the most valuable type-strain genomes for metagenomic binning, comparative biology and taxonomic classification.</title>
        <authorList>
            <person name="Goeker M."/>
        </authorList>
    </citation>
    <scope>NUCLEOTIDE SEQUENCE [LARGE SCALE GENOMIC DNA]</scope>
    <source>
        <strain evidence="1 2">DSM 29514</strain>
    </source>
</reference>
<gene>
    <name evidence="1" type="ORF">GGQ72_003043</name>
</gene>
<organism evidence="1 2">
    <name type="scientific">Rhizobium rhizoryzae</name>
    <dbReference type="NCBI Taxonomy" id="451876"/>
    <lineage>
        <taxon>Bacteria</taxon>
        <taxon>Pseudomonadati</taxon>
        <taxon>Pseudomonadota</taxon>
        <taxon>Alphaproteobacteria</taxon>
        <taxon>Hyphomicrobiales</taxon>
        <taxon>Rhizobiaceae</taxon>
        <taxon>Rhizobium/Agrobacterium group</taxon>
        <taxon>Rhizobium</taxon>
    </lineage>
</organism>
<dbReference type="Proteomes" id="UP000519897">
    <property type="component" value="Unassembled WGS sequence"/>
</dbReference>
<evidence type="ECO:0000313" key="2">
    <source>
        <dbReference type="Proteomes" id="UP000519897"/>
    </source>
</evidence>
<accession>A0A7W6LHS0</accession>
<dbReference type="EMBL" id="JACIEC010000003">
    <property type="protein sequence ID" value="MBB4144486.1"/>
    <property type="molecule type" value="Genomic_DNA"/>
</dbReference>
<comment type="caution">
    <text evidence="1">The sequence shown here is derived from an EMBL/GenBank/DDBJ whole genome shotgun (WGS) entry which is preliminary data.</text>
</comment>